<dbReference type="HOGENOM" id="CLU_2635876_0_0_9"/>
<dbReference type="STRING" id="213810.RUM_15740"/>
<accession>D4LDG9</accession>
<evidence type="ECO:0000313" key="1">
    <source>
        <dbReference type="EMBL" id="CBL17664.1"/>
    </source>
</evidence>
<evidence type="ECO:0008006" key="3">
    <source>
        <dbReference type="Google" id="ProtNLM"/>
    </source>
</evidence>
<reference evidence="1" key="2">
    <citation type="submission" date="2010-03" db="EMBL/GenBank/DDBJ databases">
        <authorList>
            <person name="Pajon A."/>
        </authorList>
    </citation>
    <scope>NUCLEOTIDE SEQUENCE</scope>
    <source>
        <strain evidence="1">Type strain: 18P13</strain>
    </source>
</reference>
<dbReference type="PATRIC" id="fig|213810.4.peg.1473"/>
<reference evidence="1" key="1">
    <citation type="submission" date="2010-03" db="EMBL/GenBank/DDBJ databases">
        <title>The genome sequence of Ruminococcus sp. 18P13.</title>
        <authorList>
            <consortium name="metaHIT consortium -- http://www.metahit.eu/"/>
            <person name="Pajon A."/>
            <person name="Turner K."/>
            <person name="Parkhill J."/>
            <person name="Bernalier A."/>
        </authorList>
    </citation>
    <scope>NUCLEOTIDE SEQUENCE [LARGE SCALE GENOMIC DNA]</scope>
    <source>
        <strain evidence="1">Type strain: 18P13</strain>
    </source>
</reference>
<name>D4LDG9_RUMC1</name>
<protein>
    <recommendedName>
        <fullName evidence="3">Protein kinase domain-containing protein</fullName>
    </recommendedName>
</protein>
<dbReference type="BioCyc" id="RCHA213810:RUM_RS12125-MONOMER"/>
<dbReference type="RefSeq" id="WP_015558570.1">
    <property type="nucleotide sequence ID" value="NC_021039.1"/>
</dbReference>
<sequence length="77" mass="8445">MAEYYPAGYQIPLVNGSDAVIVKKPGEGGQGVVYRVSVGGREYALKWYHKGAVHNPKKFYQNLESNISKGAPTKAFL</sequence>
<dbReference type="GeneID" id="83157115"/>
<dbReference type="EMBL" id="FP929052">
    <property type="protein sequence ID" value="CBL17664.1"/>
    <property type="molecule type" value="Genomic_DNA"/>
</dbReference>
<dbReference type="InterPro" id="IPR011009">
    <property type="entry name" value="Kinase-like_dom_sf"/>
</dbReference>
<keyword evidence="2" id="KW-1185">Reference proteome</keyword>
<evidence type="ECO:0000313" key="2">
    <source>
        <dbReference type="Proteomes" id="UP000007054"/>
    </source>
</evidence>
<dbReference type="AlphaFoldDB" id="D4LDG9"/>
<dbReference type="Proteomes" id="UP000007054">
    <property type="component" value="Chromosome"/>
</dbReference>
<organism evidence="1 2">
    <name type="scientific">Ruminococcus champanellensis (strain DSM 18848 / JCM 17042 / KCTC 15320 / 18P13)</name>
    <dbReference type="NCBI Taxonomy" id="213810"/>
    <lineage>
        <taxon>Bacteria</taxon>
        <taxon>Bacillati</taxon>
        <taxon>Bacillota</taxon>
        <taxon>Clostridia</taxon>
        <taxon>Eubacteriales</taxon>
        <taxon>Oscillospiraceae</taxon>
        <taxon>Ruminococcus</taxon>
    </lineage>
</organism>
<dbReference type="KEGG" id="rch:RUM_15740"/>
<dbReference type="SUPFAM" id="SSF56112">
    <property type="entry name" value="Protein kinase-like (PK-like)"/>
    <property type="match status" value="1"/>
</dbReference>
<proteinExistence type="predicted"/>
<gene>
    <name evidence="1" type="ordered locus">RUM_15740</name>
</gene>